<accession>A0ABD0LAB9</accession>
<organism evidence="1 2">
    <name type="scientific">Batillaria attramentaria</name>
    <dbReference type="NCBI Taxonomy" id="370345"/>
    <lineage>
        <taxon>Eukaryota</taxon>
        <taxon>Metazoa</taxon>
        <taxon>Spiralia</taxon>
        <taxon>Lophotrochozoa</taxon>
        <taxon>Mollusca</taxon>
        <taxon>Gastropoda</taxon>
        <taxon>Caenogastropoda</taxon>
        <taxon>Sorbeoconcha</taxon>
        <taxon>Cerithioidea</taxon>
        <taxon>Batillariidae</taxon>
        <taxon>Batillaria</taxon>
    </lineage>
</organism>
<name>A0ABD0LAB9_9CAEN</name>
<comment type="caution">
    <text evidence="1">The sequence shown here is derived from an EMBL/GenBank/DDBJ whole genome shotgun (WGS) entry which is preliminary data.</text>
</comment>
<evidence type="ECO:0000313" key="1">
    <source>
        <dbReference type="EMBL" id="KAK7496168.1"/>
    </source>
</evidence>
<gene>
    <name evidence="1" type="ORF">BaRGS_00012578</name>
</gene>
<dbReference type="Proteomes" id="UP001519460">
    <property type="component" value="Unassembled WGS sequence"/>
</dbReference>
<sequence length="69" mass="7429">MRRPRRAIHASHCPDHVLLTVAMGHIAHAKRATGDARCCPDHVLTPAAMGRVAHAKLQAKLVAVLTMSC</sequence>
<proteinExistence type="predicted"/>
<reference evidence="1 2" key="1">
    <citation type="journal article" date="2023" name="Sci. Data">
        <title>Genome assembly of the Korean intertidal mud-creeper Batillaria attramentaria.</title>
        <authorList>
            <person name="Patra A.K."/>
            <person name="Ho P.T."/>
            <person name="Jun S."/>
            <person name="Lee S.J."/>
            <person name="Kim Y."/>
            <person name="Won Y.J."/>
        </authorList>
    </citation>
    <scope>NUCLEOTIDE SEQUENCE [LARGE SCALE GENOMIC DNA]</scope>
    <source>
        <strain evidence="1">Wonlab-2016</strain>
    </source>
</reference>
<evidence type="ECO:0000313" key="2">
    <source>
        <dbReference type="Proteomes" id="UP001519460"/>
    </source>
</evidence>
<keyword evidence="2" id="KW-1185">Reference proteome</keyword>
<protein>
    <submittedName>
        <fullName evidence="1">Uncharacterized protein</fullName>
    </submittedName>
</protein>
<dbReference type="AlphaFoldDB" id="A0ABD0LAB9"/>
<dbReference type="EMBL" id="JACVVK020000069">
    <property type="protein sequence ID" value="KAK7496168.1"/>
    <property type="molecule type" value="Genomic_DNA"/>
</dbReference>